<protein>
    <submittedName>
        <fullName evidence="2">Uncharacterized protein</fullName>
    </submittedName>
</protein>
<reference evidence="2" key="1">
    <citation type="journal article" date="2020" name="Stud. Mycol.">
        <title>101 Dothideomycetes genomes: a test case for predicting lifestyles and emergence of pathogens.</title>
        <authorList>
            <person name="Haridas S."/>
            <person name="Albert R."/>
            <person name="Binder M."/>
            <person name="Bloem J."/>
            <person name="Labutti K."/>
            <person name="Salamov A."/>
            <person name="Andreopoulos B."/>
            <person name="Baker S."/>
            <person name="Barry K."/>
            <person name="Bills G."/>
            <person name="Bluhm B."/>
            <person name="Cannon C."/>
            <person name="Castanera R."/>
            <person name="Culley D."/>
            <person name="Daum C."/>
            <person name="Ezra D."/>
            <person name="Gonzalez J."/>
            <person name="Henrissat B."/>
            <person name="Kuo A."/>
            <person name="Liang C."/>
            <person name="Lipzen A."/>
            <person name="Lutzoni F."/>
            <person name="Magnuson J."/>
            <person name="Mondo S."/>
            <person name="Nolan M."/>
            <person name="Ohm R."/>
            <person name="Pangilinan J."/>
            <person name="Park H.-J."/>
            <person name="Ramirez L."/>
            <person name="Alfaro M."/>
            <person name="Sun H."/>
            <person name="Tritt A."/>
            <person name="Yoshinaga Y."/>
            <person name="Zwiers L.-H."/>
            <person name="Turgeon B."/>
            <person name="Goodwin S."/>
            <person name="Spatafora J."/>
            <person name="Crous P."/>
            <person name="Grigoriev I."/>
        </authorList>
    </citation>
    <scope>NUCLEOTIDE SEQUENCE</scope>
    <source>
        <strain evidence="2">CBS 113818</strain>
    </source>
</reference>
<name>A0A6A7AIM6_9PLEO</name>
<dbReference type="EMBL" id="MU006217">
    <property type="protein sequence ID" value="KAF2832558.1"/>
    <property type="molecule type" value="Genomic_DNA"/>
</dbReference>
<feature type="compositionally biased region" description="Pro residues" evidence="1">
    <location>
        <begin position="41"/>
        <end position="52"/>
    </location>
</feature>
<gene>
    <name evidence="2" type="ORF">CC86DRAFT_377708</name>
</gene>
<dbReference type="AlphaFoldDB" id="A0A6A7AIM6"/>
<evidence type="ECO:0000313" key="2">
    <source>
        <dbReference type="EMBL" id="KAF2832558.1"/>
    </source>
</evidence>
<feature type="compositionally biased region" description="Low complexity" evidence="1">
    <location>
        <begin position="28"/>
        <end position="40"/>
    </location>
</feature>
<evidence type="ECO:0000256" key="1">
    <source>
        <dbReference type="SAM" id="MobiDB-lite"/>
    </source>
</evidence>
<feature type="region of interest" description="Disordered" evidence="1">
    <location>
        <begin position="1"/>
        <end position="52"/>
    </location>
</feature>
<accession>A0A6A7AIM6</accession>
<feature type="compositionally biased region" description="Pro residues" evidence="1">
    <location>
        <begin position="1"/>
        <end position="14"/>
    </location>
</feature>
<evidence type="ECO:0000313" key="3">
    <source>
        <dbReference type="Proteomes" id="UP000799424"/>
    </source>
</evidence>
<proteinExistence type="predicted"/>
<organism evidence="2 3">
    <name type="scientific">Ophiobolus disseminans</name>
    <dbReference type="NCBI Taxonomy" id="1469910"/>
    <lineage>
        <taxon>Eukaryota</taxon>
        <taxon>Fungi</taxon>
        <taxon>Dikarya</taxon>
        <taxon>Ascomycota</taxon>
        <taxon>Pezizomycotina</taxon>
        <taxon>Dothideomycetes</taxon>
        <taxon>Pleosporomycetidae</taxon>
        <taxon>Pleosporales</taxon>
        <taxon>Pleosporineae</taxon>
        <taxon>Phaeosphaeriaceae</taxon>
        <taxon>Ophiobolus</taxon>
    </lineage>
</organism>
<sequence>MSTPPSPSPTPPSRPRLKPLNVPPPWRAPRLPTPRRATFPPAGPPPGVSAPPVPPLSFWTPDTPFSPINPFLIPPQTPATRAHALFPPAAPLLPASPLSMFDRAVSPMSGLFVVSPMSPTLHSWIPAPVFGEQMVRFPVSPLTPHWLDPRTPPCVPGMTVPMETGGGDGEGGKKGGGVVAVRRDGVGVRGGFLRWMVGGKEDKRESKKKRWMNRGWKGLMFAVPQYQYLAVRVSQHSDEGVMQP</sequence>
<dbReference type="Proteomes" id="UP000799424">
    <property type="component" value="Unassembled WGS sequence"/>
</dbReference>
<keyword evidence="3" id="KW-1185">Reference proteome</keyword>